<proteinExistence type="inferred from homology"/>
<dbReference type="PANTHER" id="PTHR13158">
    <property type="match status" value="1"/>
</dbReference>
<keyword evidence="5" id="KW-0521">NADP</keyword>
<evidence type="ECO:0000256" key="4">
    <source>
        <dbReference type="ARBA" id="ARBA00022777"/>
    </source>
</evidence>
<dbReference type="GO" id="GO:0019674">
    <property type="term" value="P:NAD+ metabolic process"/>
    <property type="evidence" value="ECO:0007669"/>
    <property type="project" value="InterPro"/>
</dbReference>
<dbReference type="GO" id="GO:0003951">
    <property type="term" value="F:NAD+ kinase activity"/>
    <property type="evidence" value="ECO:0007669"/>
    <property type="project" value="UniProtKB-EC"/>
</dbReference>
<evidence type="ECO:0000313" key="8">
    <source>
        <dbReference type="Proteomes" id="UP001367676"/>
    </source>
</evidence>
<comment type="caution">
    <text evidence="7">The sequence shown here is derived from an EMBL/GenBank/DDBJ whole genome shotgun (WGS) entry which is preliminary data.</text>
</comment>
<keyword evidence="6" id="KW-0520">NAD</keyword>
<evidence type="ECO:0000256" key="3">
    <source>
        <dbReference type="ARBA" id="ARBA00022679"/>
    </source>
</evidence>
<dbReference type="InterPro" id="IPR016064">
    <property type="entry name" value="NAD/diacylglycerol_kinase_sf"/>
</dbReference>
<evidence type="ECO:0000256" key="5">
    <source>
        <dbReference type="ARBA" id="ARBA00022857"/>
    </source>
</evidence>
<dbReference type="SUPFAM" id="SSF111331">
    <property type="entry name" value="NAD kinase/diacylglycerol kinase-like"/>
    <property type="match status" value="1"/>
</dbReference>
<gene>
    <name evidence="7" type="ORF">V9T40_010267</name>
</gene>
<accession>A0AAN9Y143</accession>
<evidence type="ECO:0000256" key="2">
    <source>
        <dbReference type="ARBA" id="ARBA00012120"/>
    </source>
</evidence>
<evidence type="ECO:0000256" key="1">
    <source>
        <dbReference type="ARBA" id="ARBA00010995"/>
    </source>
</evidence>
<dbReference type="InterPro" id="IPR002504">
    <property type="entry name" value="NADK"/>
</dbReference>
<reference evidence="7 8" key="1">
    <citation type="submission" date="2024-03" db="EMBL/GenBank/DDBJ databases">
        <title>Adaptation during the transition from Ophiocordyceps entomopathogen to insect associate is accompanied by gene loss and intensified selection.</title>
        <authorList>
            <person name="Ward C.M."/>
            <person name="Onetto C.A."/>
            <person name="Borneman A.R."/>
        </authorList>
    </citation>
    <scope>NUCLEOTIDE SEQUENCE [LARGE SCALE GENOMIC DNA]</scope>
    <source>
        <strain evidence="7">AWRI1</strain>
        <tissue evidence="7">Single Adult Female</tissue>
    </source>
</reference>
<keyword evidence="4" id="KW-0418">Kinase</keyword>
<comment type="similarity">
    <text evidence="1">Belongs to the NAD kinase family.</text>
</comment>
<evidence type="ECO:0000256" key="6">
    <source>
        <dbReference type="ARBA" id="ARBA00023027"/>
    </source>
</evidence>
<dbReference type="InterPro" id="IPR017437">
    <property type="entry name" value="ATP-NAD_kinase_PpnK-typ_C"/>
</dbReference>
<keyword evidence="3" id="KW-0808">Transferase</keyword>
<keyword evidence="8" id="KW-1185">Reference proteome</keyword>
<dbReference type="AlphaFoldDB" id="A0AAN9Y143"/>
<sequence>MNLLRYFGLRTLKRNMSGLPCISPTEDEFKLQRVLLVSKTTRLEMEKMGRTDAIDADLRSILIERGSDFLVKSHDEHKRFEKEVIRSLERLNVEVKLVSRYDKRTEFVDWADIVMSVGGDGTYLMAANNVSSRTKPVIGLNSCPGTSIGYLCLPKMYSADVFKTLSDIKKRRFTWAYRQRIRVTLQGKDLNMSEISVHDKTTKRPNNQEISKPVKEALLVEKSIDVPHLSLNEVFIAEGAPSSVSYLDIAVDDGDFITTKSSGICICTGSGSSSWNFTMNRISREVVQKLFTISGHPKTNLDEIVEKYNNSLRYPQDDVRMDYTIRDMIPTSMWPKMPNLPAKGFARQIRIRSQCREGFLVIDGGCAYQFNSGTTAILRTDPESILKTITLSNDCHL</sequence>
<dbReference type="Proteomes" id="UP001367676">
    <property type="component" value="Unassembled WGS sequence"/>
</dbReference>
<dbReference type="GO" id="GO:0005739">
    <property type="term" value="C:mitochondrion"/>
    <property type="evidence" value="ECO:0007669"/>
    <property type="project" value="TreeGrafter"/>
</dbReference>
<dbReference type="PANTHER" id="PTHR13158:SF5">
    <property type="entry name" value="NAD KINASE 2, MITOCHONDRIAL"/>
    <property type="match status" value="1"/>
</dbReference>
<name>A0AAN9Y143_9HEMI</name>
<dbReference type="EMBL" id="JBBCAQ010000035">
    <property type="protein sequence ID" value="KAK7578062.1"/>
    <property type="molecule type" value="Genomic_DNA"/>
</dbReference>
<evidence type="ECO:0000313" key="7">
    <source>
        <dbReference type="EMBL" id="KAK7578062.1"/>
    </source>
</evidence>
<dbReference type="GO" id="GO:0006741">
    <property type="term" value="P:NADP+ biosynthetic process"/>
    <property type="evidence" value="ECO:0007669"/>
    <property type="project" value="InterPro"/>
</dbReference>
<dbReference type="Gene3D" id="3.40.50.10330">
    <property type="entry name" value="Probable inorganic polyphosphate/atp-NAD kinase, domain 1"/>
    <property type="match status" value="1"/>
</dbReference>
<dbReference type="InterPro" id="IPR017438">
    <property type="entry name" value="ATP-NAD_kinase_N"/>
</dbReference>
<protein>
    <recommendedName>
        <fullName evidence="2">NAD(+) kinase</fullName>
        <ecNumber evidence="2">2.7.1.23</ecNumber>
    </recommendedName>
</protein>
<dbReference type="Pfam" id="PF01513">
    <property type="entry name" value="NAD_kinase"/>
    <property type="match status" value="1"/>
</dbReference>
<dbReference type="EC" id="2.7.1.23" evidence="2"/>
<dbReference type="Gene3D" id="2.60.200.30">
    <property type="entry name" value="Probable inorganic polyphosphate/atp-NAD kinase, domain 2"/>
    <property type="match status" value="1"/>
</dbReference>
<organism evidence="7 8">
    <name type="scientific">Parthenolecanium corni</name>
    <dbReference type="NCBI Taxonomy" id="536013"/>
    <lineage>
        <taxon>Eukaryota</taxon>
        <taxon>Metazoa</taxon>
        <taxon>Ecdysozoa</taxon>
        <taxon>Arthropoda</taxon>
        <taxon>Hexapoda</taxon>
        <taxon>Insecta</taxon>
        <taxon>Pterygota</taxon>
        <taxon>Neoptera</taxon>
        <taxon>Paraneoptera</taxon>
        <taxon>Hemiptera</taxon>
        <taxon>Sternorrhyncha</taxon>
        <taxon>Coccoidea</taxon>
        <taxon>Coccidae</taxon>
        <taxon>Parthenolecanium</taxon>
    </lineage>
</organism>